<feature type="transmembrane region" description="Helical" evidence="4">
    <location>
        <begin position="69"/>
        <end position="87"/>
    </location>
</feature>
<name>A0A9X3YHF5_9GAMM</name>
<feature type="transmembrane region" description="Helical" evidence="4">
    <location>
        <begin position="12"/>
        <end position="38"/>
    </location>
</feature>
<dbReference type="InterPro" id="IPR008930">
    <property type="entry name" value="Terpenoid_cyclase/PrenylTrfase"/>
</dbReference>
<dbReference type="SMART" id="SM01359">
    <property type="entry name" value="A2M_N_2"/>
    <property type="match status" value="1"/>
</dbReference>
<evidence type="ECO:0000313" key="8">
    <source>
        <dbReference type="Proteomes" id="UP001139971"/>
    </source>
</evidence>
<comment type="similarity">
    <text evidence="1">Belongs to the protease inhibitor I39 (alpha-2-macroglobulin) family. Bacterial alpha-2-macroglobulin subfamily.</text>
</comment>
<dbReference type="Pfam" id="PF17973">
    <property type="entry name" value="bMG10"/>
    <property type="match status" value="1"/>
</dbReference>
<dbReference type="InterPro" id="IPR002890">
    <property type="entry name" value="MG2"/>
</dbReference>
<dbReference type="InterPro" id="IPR011625">
    <property type="entry name" value="A2M_N_BRD"/>
</dbReference>
<dbReference type="Proteomes" id="UP001139971">
    <property type="component" value="Unassembled WGS sequence"/>
</dbReference>
<dbReference type="GO" id="GO:0004866">
    <property type="term" value="F:endopeptidase inhibitor activity"/>
    <property type="evidence" value="ECO:0007669"/>
    <property type="project" value="InterPro"/>
</dbReference>
<dbReference type="CDD" id="cd02891">
    <property type="entry name" value="A2M_like"/>
    <property type="match status" value="1"/>
</dbReference>
<dbReference type="Pfam" id="PF00207">
    <property type="entry name" value="A2M"/>
    <property type="match status" value="1"/>
</dbReference>
<feature type="domain" description="Alpha-2-macroglobulin bait region" evidence="5">
    <location>
        <begin position="1096"/>
        <end position="1235"/>
    </location>
</feature>
<dbReference type="SUPFAM" id="SSF48239">
    <property type="entry name" value="Terpenoid cyclases/Protein prenyltransferases"/>
    <property type="match status" value="1"/>
</dbReference>
<dbReference type="Pfam" id="PF07703">
    <property type="entry name" value="A2M_BRD"/>
    <property type="match status" value="1"/>
</dbReference>
<organism evidence="7 8">
    <name type="scientific">Tahibacter soli</name>
    <dbReference type="NCBI Taxonomy" id="2983605"/>
    <lineage>
        <taxon>Bacteria</taxon>
        <taxon>Pseudomonadati</taxon>
        <taxon>Pseudomonadota</taxon>
        <taxon>Gammaproteobacteria</taxon>
        <taxon>Lysobacterales</taxon>
        <taxon>Rhodanobacteraceae</taxon>
        <taxon>Tahibacter</taxon>
    </lineage>
</organism>
<evidence type="ECO:0000259" key="6">
    <source>
        <dbReference type="SMART" id="SM01360"/>
    </source>
</evidence>
<accession>A0A9X3YHF5</accession>
<dbReference type="SMART" id="SM01360">
    <property type="entry name" value="A2M"/>
    <property type="match status" value="1"/>
</dbReference>
<dbReference type="InterPro" id="IPR041462">
    <property type="entry name" value="Bact_A2M_MG6"/>
</dbReference>
<keyword evidence="2" id="KW-0732">Signal</keyword>
<dbReference type="PANTHER" id="PTHR40094">
    <property type="entry name" value="ALPHA-2-MACROGLOBULIN HOMOLOG"/>
    <property type="match status" value="1"/>
</dbReference>
<evidence type="ECO:0000256" key="4">
    <source>
        <dbReference type="SAM" id="Phobius"/>
    </source>
</evidence>
<feature type="region of interest" description="Disordered" evidence="3">
    <location>
        <begin position="569"/>
        <end position="608"/>
    </location>
</feature>
<evidence type="ECO:0000256" key="2">
    <source>
        <dbReference type="ARBA" id="ARBA00022729"/>
    </source>
</evidence>
<dbReference type="RefSeq" id="WP_263543688.1">
    <property type="nucleotide sequence ID" value="NZ_JAOVZO020000001.1"/>
</dbReference>
<dbReference type="InterPro" id="IPR001599">
    <property type="entry name" value="Macroglobln_a2"/>
</dbReference>
<gene>
    <name evidence="7" type="ORF">OD750_001880</name>
</gene>
<feature type="compositionally biased region" description="Acidic residues" evidence="3">
    <location>
        <begin position="587"/>
        <end position="608"/>
    </location>
</feature>
<evidence type="ECO:0000256" key="1">
    <source>
        <dbReference type="ARBA" id="ARBA00010556"/>
    </source>
</evidence>
<dbReference type="Gene3D" id="1.50.10.20">
    <property type="match status" value="1"/>
</dbReference>
<dbReference type="InterPro" id="IPR051802">
    <property type="entry name" value="YfhM-like"/>
</dbReference>
<keyword evidence="4" id="KW-1133">Transmembrane helix</keyword>
<dbReference type="EMBL" id="JAOVZO020000001">
    <property type="protein sequence ID" value="MDC8011290.1"/>
    <property type="molecule type" value="Genomic_DNA"/>
</dbReference>
<dbReference type="Pfam" id="PF17962">
    <property type="entry name" value="bMG6"/>
    <property type="match status" value="1"/>
</dbReference>
<keyword evidence="4" id="KW-0812">Transmembrane</keyword>
<evidence type="ECO:0000259" key="5">
    <source>
        <dbReference type="SMART" id="SM01359"/>
    </source>
</evidence>
<dbReference type="Pfam" id="PF11974">
    <property type="entry name" value="bMG3"/>
    <property type="match status" value="1"/>
</dbReference>
<evidence type="ECO:0000313" key="7">
    <source>
        <dbReference type="EMBL" id="MDC8011290.1"/>
    </source>
</evidence>
<dbReference type="Pfam" id="PF17972">
    <property type="entry name" value="bMG5"/>
    <property type="match status" value="1"/>
</dbReference>
<keyword evidence="4" id="KW-0472">Membrane</keyword>
<reference evidence="7" key="1">
    <citation type="submission" date="2023-02" db="EMBL/GenBank/DDBJ databases">
        <title>Tahibacter soli sp. nov. isolated from soil.</title>
        <authorList>
            <person name="Baek J.H."/>
            <person name="Lee J.K."/>
            <person name="Choi D.G."/>
            <person name="Jeon C.O."/>
        </authorList>
    </citation>
    <scope>NUCLEOTIDE SEQUENCE</scope>
    <source>
        <strain evidence="7">BL</strain>
    </source>
</reference>
<dbReference type="InterPro" id="IPR021868">
    <property type="entry name" value="Alpha_2_Macroglob_MG3"/>
</dbReference>
<protein>
    <submittedName>
        <fullName evidence="7">Alpha-2-macroglobulin</fullName>
    </submittedName>
</protein>
<dbReference type="InterPro" id="IPR041246">
    <property type="entry name" value="Bact_MG10"/>
</dbReference>
<sequence length="2002" mass="217364">MDFLRALVRLPVALIVGLWRFVVFLLRMLGVALSFVVGRVNWQAPAWMLAIERGGVAGANAVRANPGRAAAVVGTLALVVGGGWFGYRAWRDRPRPPEPVAVTFAVTAPRTTNYESEPTDVAPLQVQFSGSVAPIDKVGKEVADGIAMTPPVAGTWTWNGDKALTFAPKEDWPVGQAFKVRFDKAKLFAPQVRVPEDHFDFSSAPFVVSVANAEFYQDPQDAAAKKTIMQLHFTHPVDTAEFEKRLSLELVNAKGKPEPRKFVVNYDKLKLNAFVHSEPLAVPKDPTSVRLTVAEGVRAARGGTGSVGAITANASVPGLYSLGLASADLTLVDNARFEPEQVLLLELTRAVGEKEIVGATKAWLLPVYNPKTPEAERNGPWSWSYDEVDEKVLKESEPLALDPVAAELEYSTTQSFKYRADPGRYVYVQVGKGLRAFGGYQLADAQRNVLRVPDYARMLRFMADGALLSLSGEKRVAVVSRNVPGMKLEIARVLPDQLQHLVTFNQNTFAKPELGALSPDQITDRFEQKIAFSTDDPVKAHYEGVDLGRYLADGKRGVFLLKLSDYDPASDQPAEAKPDEYSAPDESAGDEGEGEEFEGAGEEVYAEENPEVSDKRFIVVTDLGLIVKKNMDGTLDAFVQSIANGRPVDGASIEVLGKNGQTLLREATDHDGRAHFGALDGYTREKSPALFVVKKGDDLSFLPVNGHDRRLDFSRFDVGGIKNARNAGQLSAYLFSDRGLYRPGDTFHIGMIVRAADWTKPIVGVPLEAEILDARGLSVERRKLRLGEVGFEELAYTTQETSPTGSWTINLSLVKDDGLTQPIGSTTVQVKEFLPDRMKATARLSQEVIEGWIKPENLSARVSLMNLFGTPAQNRRVEATLTLSPVLPVFRSYPQHVFHDPQRAKEGYSEPLGEQTTNDKGEAEFPLDLAKYGTASYRLHFLAKGYEPEGGRSVSAEAASLVSSLDYLVGAKVIDNLDYVNRGDVRTVNLIAIDPSAKRTAVEGLKAVLVERRYVSVLTKQDSGVYKYESRLKEIPVKEEPLTIPAAGIDFKLATGEPGDYSLVVKNNRGEALNQVSYSVAGEANLARSLERNAELQLALSKKDYAPGEDVEIAVRAPYAGSGLITIERDKVYAHAWFTSKTTGSVQKIRVPADFEGNGYVNVQYVRDAASNEVFMSPMSYGVAPFSVNRDARRNAFSVASPAWVKPGDTLTMKVTAGTPSRVAVFAVDEGILQVARYKLGDPLDHFFQKRMLEVSTSQILDLILPEFARLAGMAAPGGDADGLLGKHLNPFKKKRKPPVAYWSGIVEVSGEHEFKYAIPDEFNGKLRVMAVAVAPDRIGTFETSTTVRGDFVLSPNVPSMVAPGDEFEVSVGVANNLTGLAGKELPVAVKLEPTKDVEAVGEPAQTLNLGEGREGVVVFRLRAKGEPGAAALKFTASSGEKAARMSVDLSVRPAVPYRTEVAVGNIGKGDAQVKPLRTMFDAYAKRDASASYVPLVLARGLASYLDSFPHKCTEQLLSAAIPAMVFDKRPEFGKLVTRGDDVRTPAEAFKVIVAVLRSRQNAEGGFGLWSASPDAVRYVSVYATLFLLEAKERGFVVPQDLVDRANNYVAQLAADESDGSLEGLRERAFAVYVLTRQGKVTTNALATLRQRLEDRYAQVWKTDIAASYVAATLQLLKEEKEAAKLIAGPEGVLKRTAEESGWHYARYYDPLIRDTGTLYLVARHFPERAKALPPQALANIVRALQKGWFNTLSSATTILALDTYATSVGSLGGDNLALAEVAADGKSKPLGKAEGLVVRGAFGAGAAAVSIANAADLSAWYTVAQTGYDRTLPDKEIKEGIEIVRELTDANGRAVAKVGLGDEVYVHIKIRSTRGDGIGSVAIVDLLPGGFEPVQEIPAAPNPDENADGAEATEAATNAQTVWRGSVGLPTSTWMPEYADVRDDRVVIYGTATTDVREFVYRIKATNAGSFVVPPPYGESMYERTVQAQGKGGRITVERPQ</sequence>
<dbReference type="InterPro" id="IPR041203">
    <property type="entry name" value="Bact_A2M_MG5"/>
</dbReference>
<dbReference type="PANTHER" id="PTHR40094:SF1">
    <property type="entry name" value="UBIQUITIN DOMAIN-CONTAINING PROTEIN"/>
    <property type="match status" value="1"/>
</dbReference>
<evidence type="ECO:0000256" key="3">
    <source>
        <dbReference type="SAM" id="MobiDB-lite"/>
    </source>
</evidence>
<keyword evidence="8" id="KW-1185">Reference proteome</keyword>
<dbReference type="Gene3D" id="2.60.40.1930">
    <property type="match status" value="1"/>
</dbReference>
<dbReference type="Pfam" id="PF01835">
    <property type="entry name" value="MG2"/>
    <property type="match status" value="1"/>
</dbReference>
<comment type="caution">
    <text evidence="7">The sequence shown here is derived from an EMBL/GenBank/DDBJ whole genome shotgun (WGS) entry which is preliminary data.</text>
</comment>
<proteinExistence type="inferred from homology"/>
<dbReference type="Gene3D" id="2.60.40.3710">
    <property type="match status" value="1"/>
</dbReference>
<feature type="domain" description="Alpha-2-macroglobulin" evidence="6">
    <location>
        <begin position="1300"/>
        <end position="1392"/>
    </location>
</feature>